<feature type="compositionally biased region" description="Low complexity" evidence="1">
    <location>
        <begin position="1"/>
        <end position="15"/>
    </location>
</feature>
<dbReference type="Proteomes" id="UP000789759">
    <property type="component" value="Unassembled WGS sequence"/>
</dbReference>
<organism evidence="2 3">
    <name type="scientific">Cetraspora pellucida</name>
    <dbReference type="NCBI Taxonomy" id="1433469"/>
    <lineage>
        <taxon>Eukaryota</taxon>
        <taxon>Fungi</taxon>
        <taxon>Fungi incertae sedis</taxon>
        <taxon>Mucoromycota</taxon>
        <taxon>Glomeromycotina</taxon>
        <taxon>Glomeromycetes</taxon>
        <taxon>Diversisporales</taxon>
        <taxon>Gigasporaceae</taxon>
        <taxon>Cetraspora</taxon>
    </lineage>
</organism>
<gene>
    <name evidence="2" type="ORF">CPELLU_LOCUS4135</name>
</gene>
<protein>
    <submittedName>
        <fullName evidence="2">14180_t:CDS:1</fullName>
    </submittedName>
</protein>
<accession>A0A9N9AP86</accession>
<sequence length="60" mass="6675">MLASSPILSGSYGSSQATQLAREDHKTTAEAGIRRGMIKLKGEIMITVHAWRKESDSWER</sequence>
<proteinExistence type="predicted"/>
<dbReference type="EMBL" id="CAJVQA010002121">
    <property type="protein sequence ID" value="CAG8537398.1"/>
    <property type="molecule type" value="Genomic_DNA"/>
</dbReference>
<name>A0A9N9AP86_9GLOM</name>
<evidence type="ECO:0000313" key="3">
    <source>
        <dbReference type="Proteomes" id="UP000789759"/>
    </source>
</evidence>
<reference evidence="2" key="1">
    <citation type="submission" date="2021-06" db="EMBL/GenBank/DDBJ databases">
        <authorList>
            <person name="Kallberg Y."/>
            <person name="Tangrot J."/>
            <person name="Rosling A."/>
        </authorList>
    </citation>
    <scope>NUCLEOTIDE SEQUENCE</scope>
    <source>
        <strain evidence="2">FL966</strain>
    </source>
</reference>
<feature type="region of interest" description="Disordered" evidence="1">
    <location>
        <begin position="1"/>
        <end position="28"/>
    </location>
</feature>
<feature type="non-terminal residue" evidence="2">
    <location>
        <position position="60"/>
    </location>
</feature>
<dbReference type="AlphaFoldDB" id="A0A9N9AP86"/>
<keyword evidence="3" id="KW-1185">Reference proteome</keyword>
<evidence type="ECO:0000313" key="2">
    <source>
        <dbReference type="EMBL" id="CAG8537398.1"/>
    </source>
</evidence>
<evidence type="ECO:0000256" key="1">
    <source>
        <dbReference type="SAM" id="MobiDB-lite"/>
    </source>
</evidence>
<comment type="caution">
    <text evidence="2">The sequence shown here is derived from an EMBL/GenBank/DDBJ whole genome shotgun (WGS) entry which is preliminary data.</text>
</comment>